<sequence length="510" mass="56544">MCIPHYLIVGGGLSGLVTSYLISLTRPLGSYRLTVLESSSRWGGWIQSVKNMDTGSIYEIGPHSARAKSATSGLLMRIVKSLHLENSLVWMRQGTDEAKRLIYINGQLLPLSAFNFSTLKPFTRSNCSLIIRRLFSRRPPSQSDWTVDEFLRSRFDSEFADYFGSALMRGIFAGDSRNLSARACLPTMVKSEEYGPNLILGILLSSINRSLDRIVIPNMIDDKLPQLNNLIPSDAIAWTLSGGLETLINAIVDHLNKKHPHIDLKLNSSVEKLKSLNGCFEYTYKVIGDNGNDKEKNTADIVFFCCPSFITASILENILTTETLSYLKPNSIPWGSIVSAVLEIDDSFTPLVRGFGHLVPRTEDEHILGVIYDSFAFPKLDGFNKNLRYTVMMKPFREWLEASTSLGSSEHLKNTIEEVAKTVLINHLKIPAPVIVGRHISILRNCIPQYPPGHLTNMANLRNGIRRISNGHSSGRSGIYLVGNSYDGVGLNHVVYSAACAVAEEFSSSS</sequence>
<comment type="catalytic activity">
    <reaction evidence="10 11">
        <text>protoporphyrinogen IX + 3 O2 = protoporphyrin IX + 3 H2O2</text>
        <dbReference type="Rhea" id="RHEA:25576"/>
        <dbReference type="ChEBI" id="CHEBI:15379"/>
        <dbReference type="ChEBI" id="CHEBI:16240"/>
        <dbReference type="ChEBI" id="CHEBI:57306"/>
        <dbReference type="ChEBI" id="CHEBI:57307"/>
        <dbReference type="EC" id="1.3.3.4"/>
    </reaction>
</comment>
<keyword evidence="13" id="KW-1185">Reference proteome</keyword>
<dbReference type="PANTHER" id="PTHR42923">
    <property type="entry name" value="PROTOPORPHYRINOGEN OXIDASE"/>
    <property type="match status" value="1"/>
</dbReference>
<evidence type="ECO:0000256" key="2">
    <source>
        <dbReference type="ARBA" id="ARBA00005073"/>
    </source>
</evidence>
<comment type="subcellular location">
    <subcellularLocation>
        <location evidence="11">Mitochondrion inner membrane</location>
    </subcellularLocation>
</comment>
<dbReference type="InterPro" id="IPR036188">
    <property type="entry name" value="FAD/NAD-bd_sf"/>
</dbReference>
<dbReference type="EMBL" id="UZAI01002716">
    <property type="protein sequence ID" value="VDO74069.1"/>
    <property type="molecule type" value="Genomic_DNA"/>
</dbReference>
<dbReference type="SUPFAM" id="SSF54373">
    <property type="entry name" value="FAD-linked reductases, C-terminal domain"/>
    <property type="match status" value="1"/>
</dbReference>
<dbReference type="Pfam" id="PF01593">
    <property type="entry name" value="Amino_oxidase"/>
    <property type="match status" value="1"/>
</dbReference>
<keyword evidence="6 11" id="KW-0274">FAD</keyword>
<comment type="cofactor">
    <cofactor evidence="11">
        <name>FAD</name>
        <dbReference type="ChEBI" id="CHEBI:57692"/>
    </cofactor>
    <text evidence="11">Binds 1 FAD per subunit.</text>
</comment>
<evidence type="ECO:0000256" key="6">
    <source>
        <dbReference type="ARBA" id="ARBA00022827"/>
    </source>
</evidence>
<dbReference type="PANTHER" id="PTHR42923:SF3">
    <property type="entry name" value="PROTOPORPHYRINOGEN OXIDASE"/>
    <property type="match status" value="1"/>
</dbReference>
<keyword evidence="9 11" id="KW-0627">Porphyrin biosynthesis</keyword>
<comment type="pathway">
    <text evidence="2 11">Porphyrin-containing compound metabolism; protoporphyrin-IX biosynthesis; protoporphyrin-IX from protoporphyrinogen-IX: step 1/1.</text>
</comment>
<protein>
    <recommendedName>
        <fullName evidence="4 11">Protoporphyrinogen oxidase</fullName>
        <ecNumber evidence="4 11">1.3.3.4</ecNumber>
    </recommendedName>
</protein>
<gene>
    <name evidence="12" type="ORF">SMRZ_LOCUS6977</name>
</gene>
<evidence type="ECO:0000313" key="12">
    <source>
        <dbReference type="EMBL" id="VDO74069.1"/>
    </source>
</evidence>
<evidence type="ECO:0000256" key="1">
    <source>
        <dbReference type="ARBA" id="ARBA00002600"/>
    </source>
</evidence>
<evidence type="ECO:0000256" key="7">
    <source>
        <dbReference type="ARBA" id="ARBA00023002"/>
    </source>
</evidence>
<dbReference type="GO" id="GO:0005743">
    <property type="term" value="C:mitochondrial inner membrane"/>
    <property type="evidence" value="ECO:0007669"/>
    <property type="project" value="UniProtKB-SubCell"/>
</dbReference>
<dbReference type="Gene3D" id="3.50.50.60">
    <property type="entry name" value="FAD/NAD(P)-binding domain"/>
    <property type="match status" value="1"/>
</dbReference>
<evidence type="ECO:0000256" key="8">
    <source>
        <dbReference type="ARBA" id="ARBA00023133"/>
    </source>
</evidence>
<name>A0A183LT52_9TREM</name>
<evidence type="ECO:0000256" key="3">
    <source>
        <dbReference type="ARBA" id="ARBA00010551"/>
    </source>
</evidence>
<dbReference type="GO" id="GO:0006782">
    <property type="term" value="P:protoporphyrinogen IX biosynthetic process"/>
    <property type="evidence" value="ECO:0007669"/>
    <property type="project" value="UniProtKB-UniRule"/>
</dbReference>
<comment type="function">
    <text evidence="1 11">Catalyzes the 6-electron oxidation of protoporphyrinogen-IX to form protoporphyrin-IX.</text>
</comment>
<dbReference type="SUPFAM" id="SSF51905">
    <property type="entry name" value="FAD/NAD(P)-binding domain"/>
    <property type="match status" value="1"/>
</dbReference>
<keyword evidence="8 11" id="KW-0350">Heme biosynthesis</keyword>
<evidence type="ECO:0000256" key="9">
    <source>
        <dbReference type="ARBA" id="ARBA00023244"/>
    </source>
</evidence>
<accession>A0A183LT52</accession>
<dbReference type="NCBIfam" id="TIGR00562">
    <property type="entry name" value="proto_IX_ox"/>
    <property type="match status" value="1"/>
</dbReference>
<evidence type="ECO:0000256" key="4">
    <source>
        <dbReference type="ARBA" id="ARBA00012867"/>
    </source>
</evidence>
<proteinExistence type="inferred from homology"/>
<evidence type="ECO:0000256" key="5">
    <source>
        <dbReference type="ARBA" id="ARBA00022630"/>
    </source>
</evidence>
<dbReference type="UniPathway" id="UPA00251">
    <property type="reaction ID" value="UER00324"/>
</dbReference>
<evidence type="ECO:0000256" key="11">
    <source>
        <dbReference type="RuleBase" id="RU367069"/>
    </source>
</evidence>
<reference evidence="12 13" key="1">
    <citation type="submission" date="2018-11" db="EMBL/GenBank/DDBJ databases">
        <authorList>
            <consortium name="Pathogen Informatics"/>
        </authorList>
    </citation>
    <scope>NUCLEOTIDE SEQUENCE [LARGE SCALE GENOMIC DNA]</scope>
    <source>
        <strain evidence="12 13">Zambia</strain>
    </source>
</reference>
<dbReference type="InterPro" id="IPR050464">
    <property type="entry name" value="Zeta_carotene_desat/Oxidored"/>
</dbReference>
<dbReference type="Proteomes" id="UP000277204">
    <property type="component" value="Unassembled WGS sequence"/>
</dbReference>
<dbReference type="InterPro" id="IPR004572">
    <property type="entry name" value="Protoporphyrinogen_oxidase"/>
</dbReference>
<dbReference type="InterPro" id="IPR002937">
    <property type="entry name" value="Amino_oxidase"/>
</dbReference>
<evidence type="ECO:0000256" key="10">
    <source>
        <dbReference type="ARBA" id="ARBA00047554"/>
    </source>
</evidence>
<keyword evidence="7 11" id="KW-0560">Oxidoreductase</keyword>
<organism evidence="12 13">
    <name type="scientific">Schistosoma margrebowiei</name>
    <dbReference type="NCBI Taxonomy" id="48269"/>
    <lineage>
        <taxon>Eukaryota</taxon>
        <taxon>Metazoa</taxon>
        <taxon>Spiralia</taxon>
        <taxon>Lophotrochozoa</taxon>
        <taxon>Platyhelminthes</taxon>
        <taxon>Trematoda</taxon>
        <taxon>Digenea</taxon>
        <taxon>Strigeidida</taxon>
        <taxon>Schistosomatoidea</taxon>
        <taxon>Schistosomatidae</taxon>
        <taxon>Schistosoma</taxon>
    </lineage>
</organism>
<dbReference type="GO" id="GO:0004729">
    <property type="term" value="F:oxygen-dependent protoporphyrinogen oxidase activity"/>
    <property type="evidence" value="ECO:0007669"/>
    <property type="project" value="UniProtKB-UniRule"/>
</dbReference>
<keyword evidence="5 11" id="KW-0285">Flavoprotein</keyword>
<comment type="similarity">
    <text evidence="3 11">Belongs to the protoporphyrinogen/coproporphyrinogen oxidase family. Protoporphyrinogen oxidase subfamily.</text>
</comment>
<dbReference type="EC" id="1.3.3.4" evidence="4 11"/>
<dbReference type="AlphaFoldDB" id="A0A183LT52"/>
<evidence type="ECO:0000313" key="13">
    <source>
        <dbReference type="Proteomes" id="UP000277204"/>
    </source>
</evidence>
<dbReference type="STRING" id="48269.A0A183LT52"/>